<proteinExistence type="predicted"/>
<dbReference type="PANTHER" id="PTHR47150:SF7">
    <property type="entry name" value="NUCLEASE"/>
    <property type="match status" value="1"/>
</dbReference>
<reference evidence="1" key="3">
    <citation type="journal article" date="2017" name="Nature">
        <title>Genome sequence of the progenitor of the wheat D genome Aegilops tauschii.</title>
        <authorList>
            <person name="Luo M.C."/>
            <person name="Gu Y.Q."/>
            <person name="Puiu D."/>
            <person name="Wang H."/>
            <person name="Twardziok S.O."/>
            <person name="Deal K.R."/>
            <person name="Huo N."/>
            <person name="Zhu T."/>
            <person name="Wang L."/>
            <person name="Wang Y."/>
            <person name="McGuire P.E."/>
            <person name="Liu S."/>
            <person name="Long H."/>
            <person name="Ramasamy R.K."/>
            <person name="Rodriguez J.C."/>
            <person name="Van S.L."/>
            <person name="Yuan L."/>
            <person name="Wang Z."/>
            <person name="Xia Z."/>
            <person name="Xiao L."/>
            <person name="Anderson O.D."/>
            <person name="Ouyang S."/>
            <person name="Liang Y."/>
            <person name="Zimin A.V."/>
            <person name="Pertea G."/>
            <person name="Qi P."/>
            <person name="Bennetzen J.L."/>
            <person name="Dai X."/>
            <person name="Dawson M.W."/>
            <person name="Muller H.G."/>
            <person name="Kugler K."/>
            <person name="Rivarola-Duarte L."/>
            <person name="Spannagl M."/>
            <person name="Mayer K.F.X."/>
            <person name="Lu F.H."/>
            <person name="Bevan M.W."/>
            <person name="Leroy P."/>
            <person name="Li P."/>
            <person name="You F.M."/>
            <person name="Sun Q."/>
            <person name="Liu Z."/>
            <person name="Lyons E."/>
            <person name="Wicker T."/>
            <person name="Salzberg S.L."/>
            <person name="Devos K.M."/>
            <person name="Dvorak J."/>
        </authorList>
    </citation>
    <scope>NUCLEOTIDE SEQUENCE [LARGE SCALE GENOMIC DNA]</scope>
    <source>
        <strain evidence="1">cv. AL8/78</strain>
    </source>
</reference>
<dbReference type="InterPro" id="IPR006912">
    <property type="entry name" value="Harbinger_derived_prot"/>
</dbReference>
<sequence length="341" mass="39339">MDSADEFFFHNFLCAPTISRPMMRRRSWLPCWSIATLIASQGSISGNLPALNRNPESGHFLLSKDYFDTTNLLFNHHNFWWRFRMSRHIFNHIREGVVGYDNYFECKEDALGKIGFSSYQKCTAAIWMLAYGVPCDLIDEYVCMCEFTCLDSMYKFCKAFIVVFVPEYLREPTPQDTTRLFAMNASRGFPGMLGSIDCMHWEWKNCPSAWQGQYNGHVRACTVILEDVASQDLWIWHSFFGMAGPHNDINVLQRSPVFARLAEGNNPPMNVTINGHNYAKGYYLGDGIYPKWTTIVKTIPNPVGEKRKRFAQEQESSRKDVKCAFGVLQSRWGIVRYPART</sequence>
<dbReference type="PANTHER" id="PTHR47150">
    <property type="entry name" value="OS12G0169200 PROTEIN"/>
    <property type="match status" value="1"/>
</dbReference>
<accession>A0A453A0Y1</accession>
<dbReference type="STRING" id="200361.A0A453A0Y1"/>
<keyword evidence="2" id="KW-1185">Reference proteome</keyword>
<reference evidence="2" key="1">
    <citation type="journal article" date="2014" name="Science">
        <title>Ancient hybridizations among the ancestral genomes of bread wheat.</title>
        <authorList>
            <consortium name="International Wheat Genome Sequencing Consortium,"/>
            <person name="Marcussen T."/>
            <person name="Sandve S.R."/>
            <person name="Heier L."/>
            <person name="Spannagl M."/>
            <person name="Pfeifer M."/>
            <person name="Jakobsen K.S."/>
            <person name="Wulff B.B."/>
            <person name="Steuernagel B."/>
            <person name="Mayer K.F."/>
            <person name="Olsen O.A."/>
        </authorList>
    </citation>
    <scope>NUCLEOTIDE SEQUENCE [LARGE SCALE GENOMIC DNA]</scope>
    <source>
        <strain evidence="2">cv. AL8/78</strain>
    </source>
</reference>
<evidence type="ECO:0000313" key="1">
    <source>
        <dbReference type="EnsemblPlants" id="AET1Gv20998900.1"/>
    </source>
</evidence>
<evidence type="ECO:0008006" key="3">
    <source>
        <dbReference type="Google" id="ProtNLM"/>
    </source>
</evidence>
<reference evidence="2" key="2">
    <citation type="journal article" date="2017" name="Nat. Plants">
        <title>The Aegilops tauschii genome reveals multiple impacts of transposons.</title>
        <authorList>
            <person name="Zhao G."/>
            <person name="Zou C."/>
            <person name="Li K."/>
            <person name="Wang K."/>
            <person name="Li T."/>
            <person name="Gao L."/>
            <person name="Zhang X."/>
            <person name="Wang H."/>
            <person name="Yang Z."/>
            <person name="Liu X."/>
            <person name="Jiang W."/>
            <person name="Mao L."/>
            <person name="Kong X."/>
            <person name="Jiao Y."/>
            <person name="Jia J."/>
        </authorList>
    </citation>
    <scope>NUCLEOTIDE SEQUENCE [LARGE SCALE GENOMIC DNA]</scope>
    <source>
        <strain evidence="2">cv. AL8/78</strain>
    </source>
</reference>
<protein>
    <recommendedName>
        <fullName evidence="3">DDE Tnp4 domain-containing protein</fullName>
    </recommendedName>
</protein>
<dbReference type="Gramene" id="AET1Gv20998900.1">
    <property type="protein sequence ID" value="AET1Gv20998900.1"/>
    <property type="gene ID" value="AET1Gv20998900"/>
</dbReference>
<dbReference type="Pfam" id="PF04827">
    <property type="entry name" value="Plant_tran"/>
    <property type="match status" value="1"/>
</dbReference>
<evidence type="ECO:0000313" key="2">
    <source>
        <dbReference type="Proteomes" id="UP000015105"/>
    </source>
</evidence>
<dbReference type="Proteomes" id="UP000015105">
    <property type="component" value="Chromosome 1D"/>
</dbReference>
<organism evidence="1 2">
    <name type="scientific">Aegilops tauschii subsp. strangulata</name>
    <name type="common">Goatgrass</name>
    <dbReference type="NCBI Taxonomy" id="200361"/>
    <lineage>
        <taxon>Eukaryota</taxon>
        <taxon>Viridiplantae</taxon>
        <taxon>Streptophyta</taxon>
        <taxon>Embryophyta</taxon>
        <taxon>Tracheophyta</taxon>
        <taxon>Spermatophyta</taxon>
        <taxon>Magnoliopsida</taxon>
        <taxon>Liliopsida</taxon>
        <taxon>Poales</taxon>
        <taxon>Poaceae</taxon>
        <taxon>BOP clade</taxon>
        <taxon>Pooideae</taxon>
        <taxon>Triticodae</taxon>
        <taxon>Triticeae</taxon>
        <taxon>Triticinae</taxon>
        <taxon>Aegilops</taxon>
    </lineage>
</organism>
<reference evidence="1" key="4">
    <citation type="submission" date="2019-03" db="UniProtKB">
        <authorList>
            <consortium name="EnsemblPlants"/>
        </authorList>
    </citation>
    <scope>IDENTIFICATION</scope>
</reference>
<dbReference type="EnsemblPlants" id="AET1Gv20998900.1">
    <property type="protein sequence ID" value="AET1Gv20998900.1"/>
    <property type="gene ID" value="AET1Gv20998900"/>
</dbReference>
<reference evidence="1" key="5">
    <citation type="journal article" date="2021" name="G3 (Bethesda)">
        <title>Aegilops tauschii genome assembly Aet v5.0 features greater sequence contiguity and improved annotation.</title>
        <authorList>
            <person name="Wang L."/>
            <person name="Zhu T."/>
            <person name="Rodriguez J.C."/>
            <person name="Deal K.R."/>
            <person name="Dubcovsky J."/>
            <person name="McGuire P.E."/>
            <person name="Lux T."/>
            <person name="Spannagl M."/>
            <person name="Mayer K.F.X."/>
            <person name="Baldrich P."/>
            <person name="Meyers B.C."/>
            <person name="Huo N."/>
            <person name="Gu Y.Q."/>
            <person name="Zhou H."/>
            <person name="Devos K.M."/>
            <person name="Bennetzen J.L."/>
            <person name="Unver T."/>
            <person name="Budak H."/>
            <person name="Gulick P.J."/>
            <person name="Galiba G."/>
            <person name="Kalapos B."/>
            <person name="Nelson D.R."/>
            <person name="Li P."/>
            <person name="You F.M."/>
            <person name="Luo M.C."/>
            <person name="Dvorak J."/>
        </authorList>
    </citation>
    <scope>NUCLEOTIDE SEQUENCE [LARGE SCALE GENOMIC DNA]</scope>
    <source>
        <strain evidence="1">cv. AL8/78</strain>
    </source>
</reference>
<name>A0A453A0Y1_AEGTS</name>
<dbReference type="AlphaFoldDB" id="A0A453A0Y1"/>